<protein>
    <submittedName>
        <fullName evidence="1">Uncharacterized protein</fullName>
    </submittedName>
</protein>
<accession>A0A5P2QQI9</accession>
<gene>
    <name evidence="1" type="ORF">FOB51_09920</name>
</gene>
<dbReference type="Proteomes" id="UP000324507">
    <property type="component" value="Chromosome"/>
</dbReference>
<dbReference type="AlphaFoldDB" id="A0A5P2QQI9"/>
<dbReference type="RefSeq" id="WP_150350460.1">
    <property type="nucleotide sequence ID" value="NZ_CP038095.1"/>
</dbReference>
<organism evidence="1 2">
    <name type="scientific">Paracoccus yeei</name>
    <dbReference type="NCBI Taxonomy" id="147645"/>
    <lineage>
        <taxon>Bacteria</taxon>
        <taxon>Pseudomonadati</taxon>
        <taxon>Pseudomonadota</taxon>
        <taxon>Alphaproteobacteria</taxon>
        <taxon>Rhodobacterales</taxon>
        <taxon>Paracoccaceae</taxon>
        <taxon>Paracoccus</taxon>
    </lineage>
</organism>
<sequence length="146" mass="15434">MSLIACLPSTPGNAYDPDECSLNYRPPPPLKQDVEITGCSFLPGEVQAGRYALLNCSVRNKSPEAIESIKYGVRYIEKGGEVPVAEAGFQGTNRFSTANIPGNLQPGEMRVLGFVGPALPESGNATLVVPMIDVLGVRAPGGFALR</sequence>
<dbReference type="EMBL" id="CP044081">
    <property type="protein sequence ID" value="QEU08297.1"/>
    <property type="molecule type" value="Genomic_DNA"/>
</dbReference>
<proteinExistence type="predicted"/>
<name>A0A5P2QQI9_9RHOB</name>
<evidence type="ECO:0000313" key="2">
    <source>
        <dbReference type="Proteomes" id="UP000324507"/>
    </source>
</evidence>
<reference evidence="1 2" key="1">
    <citation type="submission" date="2019-09" db="EMBL/GenBank/DDBJ databases">
        <title>FDA dAtabase for Regulatory Grade micrObial Sequences (FDA-ARGOS): Supporting development and validation of Infectious Disease Dx tests.</title>
        <authorList>
            <person name="Sciortino C."/>
            <person name="Tallon L."/>
            <person name="Sadzewicz L."/>
            <person name="Vavikolanu K."/>
            <person name="Mehta A."/>
            <person name="Aluvathingal J."/>
            <person name="Nadendla S."/>
            <person name="Nandy P."/>
            <person name="Geyer C."/>
            <person name="Yan Y."/>
            <person name="Sichtig H."/>
        </authorList>
    </citation>
    <scope>NUCLEOTIDE SEQUENCE [LARGE SCALE GENOMIC DNA]</scope>
    <source>
        <strain evidence="1 2">FDAARGOS_643</strain>
    </source>
</reference>
<evidence type="ECO:0000313" key="1">
    <source>
        <dbReference type="EMBL" id="QEU08297.1"/>
    </source>
</evidence>